<gene>
    <name evidence="14" type="ORF">EGW08_014067</name>
</gene>
<dbReference type="SUPFAM" id="SSF53187">
    <property type="entry name" value="Zn-dependent exopeptidases"/>
    <property type="match status" value="1"/>
</dbReference>
<comment type="caution">
    <text evidence="14">The sequence shown here is derived from an EMBL/GenBank/DDBJ whole genome shotgun (WGS) entry which is preliminary data.</text>
</comment>
<feature type="active site" description="Proton donor/acceptor" evidence="11">
    <location>
        <position position="406"/>
    </location>
</feature>
<protein>
    <recommendedName>
        <fullName evidence="13">Peptidase M14 domain-containing protein</fullName>
    </recommendedName>
</protein>
<evidence type="ECO:0000256" key="4">
    <source>
        <dbReference type="ARBA" id="ARBA00022670"/>
    </source>
</evidence>
<evidence type="ECO:0000256" key="2">
    <source>
        <dbReference type="ARBA" id="ARBA00005988"/>
    </source>
</evidence>
<keyword evidence="5" id="KW-0479">Metal-binding</keyword>
<evidence type="ECO:0000256" key="12">
    <source>
        <dbReference type="SAM" id="SignalP"/>
    </source>
</evidence>
<proteinExistence type="inferred from homology"/>
<evidence type="ECO:0000256" key="3">
    <source>
        <dbReference type="ARBA" id="ARBA00022645"/>
    </source>
</evidence>
<accession>A0A3S0ZG83</accession>
<dbReference type="InterPro" id="IPR057246">
    <property type="entry name" value="CARBOXYPEPT_ZN_1"/>
</dbReference>
<evidence type="ECO:0000256" key="5">
    <source>
        <dbReference type="ARBA" id="ARBA00022723"/>
    </source>
</evidence>
<feature type="chain" id="PRO_5018639797" description="Peptidase M14 domain-containing protein" evidence="12">
    <location>
        <begin position="30"/>
        <end position="453"/>
    </location>
</feature>
<evidence type="ECO:0000256" key="1">
    <source>
        <dbReference type="ARBA" id="ARBA00001947"/>
    </source>
</evidence>
<dbReference type="PROSITE" id="PS52035">
    <property type="entry name" value="PEPTIDASE_M14"/>
    <property type="match status" value="1"/>
</dbReference>
<evidence type="ECO:0000259" key="13">
    <source>
        <dbReference type="PROSITE" id="PS52035"/>
    </source>
</evidence>
<dbReference type="SMART" id="SM00631">
    <property type="entry name" value="Zn_pept"/>
    <property type="match status" value="1"/>
</dbReference>
<dbReference type="Gene3D" id="3.40.630.10">
    <property type="entry name" value="Zn peptidases"/>
    <property type="match status" value="1"/>
</dbReference>
<evidence type="ECO:0000256" key="8">
    <source>
        <dbReference type="ARBA" id="ARBA00022833"/>
    </source>
</evidence>
<dbReference type="AlphaFoldDB" id="A0A3S0ZG83"/>
<dbReference type="GO" id="GO:0005615">
    <property type="term" value="C:extracellular space"/>
    <property type="evidence" value="ECO:0007669"/>
    <property type="project" value="TreeGrafter"/>
</dbReference>
<evidence type="ECO:0000313" key="15">
    <source>
        <dbReference type="Proteomes" id="UP000271974"/>
    </source>
</evidence>
<dbReference type="PRINTS" id="PR00765">
    <property type="entry name" value="CRBOXYPTASEA"/>
</dbReference>
<dbReference type="EMBL" id="RQTK01000527">
    <property type="protein sequence ID" value="RUS78179.1"/>
    <property type="molecule type" value="Genomic_DNA"/>
</dbReference>
<dbReference type="InterPro" id="IPR057247">
    <property type="entry name" value="CARBOXYPEPT_ZN_2"/>
</dbReference>
<keyword evidence="3" id="KW-0121">Carboxypeptidase</keyword>
<keyword evidence="9" id="KW-0482">Metalloprotease</keyword>
<comment type="cofactor">
    <cofactor evidence="1">
        <name>Zn(2+)</name>
        <dbReference type="ChEBI" id="CHEBI:29105"/>
    </cofactor>
</comment>
<evidence type="ECO:0000256" key="11">
    <source>
        <dbReference type="PROSITE-ProRule" id="PRU01379"/>
    </source>
</evidence>
<keyword evidence="6 12" id="KW-0732">Signal</keyword>
<reference evidence="14 15" key="1">
    <citation type="submission" date="2019-01" db="EMBL/GenBank/DDBJ databases">
        <title>A draft genome assembly of the solar-powered sea slug Elysia chlorotica.</title>
        <authorList>
            <person name="Cai H."/>
            <person name="Li Q."/>
            <person name="Fang X."/>
            <person name="Li J."/>
            <person name="Curtis N.E."/>
            <person name="Altenburger A."/>
            <person name="Shibata T."/>
            <person name="Feng M."/>
            <person name="Maeda T."/>
            <person name="Schwartz J.A."/>
            <person name="Shigenobu S."/>
            <person name="Lundholm N."/>
            <person name="Nishiyama T."/>
            <person name="Yang H."/>
            <person name="Hasebe M."/>
            <person name="Li S."/>
            <person name="Pierce S.K."/>
            <person name="Wang J."/>
        </authorList>
    </citation>
    <scope>NUCLEOTIDE SEQUENCE [LARGE SCALE GENOMIC DNA]</scope>
    <source>
        <strain evidence="14">EC2010</strain>
        <tissue evidence="14">Whole organism of an adult</tissue>
    </source>
</reference>
<dbReference type="Proteomes" id="UP000271974">
    <property type="component" value="Unassembled WGS sequence"/>
</dbReference>
<keyword evidence="4" id="KW-0645">Protease</keyword>
<keyword evidence="15" id="KW-1185">Reference proteome</keyword>
<evidence type="ECO:0000313" key="14">
    <source>
        <dbReference type="EMBL" id="RUS78179.1"/>
    </source>
</evidence>
<evidence type="ECO:0000256" key="6">
    <source>
        <dbReference type="ARBA" id="ARBA00022729"/>
    </source>
</evidence>
<dbReference type="Gene3D" id="3.30.70.340">
    <property type="entry name" value="Metallocarboxypeptidase-like"/>
    <property type="match status" value="1"/>
</dbReference>
<name>A0A3S0ZG83_ELYCH</name>
<keyword evidence="8" id="KW-0862">Zinc</keyword>
<dbReference type="PROSITE" id="PS00132">
    <property type="entry name" value="CARBOXYPEPT_ZN_1"/>
    <property type="match status" value="1"/>
</dbReference>
<dbReference type="PROSITE" id="PS00133">
    <property type="entry name" value="CARBOXYPEPT_ZN_2"/>
    <property type="match status" value="1"/>
</dbReference>
<dbReference type="InterPro" id="IPR000834">
    <property type="entry name" value="Peptidase_M14"/>
</dbReference>
<dbReference type="Pfam" id="PF00246">
    <property type="entry name" value="Peptidase_M14"/>
    <property type="match status" value="1"/>
</dbReference>
<dbReference type="GO" id="GO:0008270">
    <property type="term" value="F:zinc ion binding"/>
    <property type="evidence" value="ECO:0007669"/>
    <property type="project" value="InterPro"/>
</dbReference>
<evidence type="ECO:0000256" key="10">
    <source>
        <dbReference type="ARBA" id="ARBA00023157"/>
    </source>
</evidence>
<dbReference type="FunFam" id="3.40.630.10:FF:000084">
    <property type="entry name" value="Carboxypeptidase B2"/>
    <property type="match status" value="1"/>
</dbReference>
<dbReference type="PANTHER" id="PTHR11705">
    <property type="entry name" value="PROTEASE FAMILY M14 CARBOXYPEPTIDASE A,B"/>
    <property type="match status" value="1"/>
</dbReference>
<feature type="signal peptide" evidence="12">
    <location>
        <begin position="1"/>
        <end position="29"/>
    </location>
</feature>
<dbReference type="GO" id="GO:0006508">
    <property type="term" value="P:proteolysis"/>
    <property type="evidence" value="ECO:0007669"/>
    <property type="project" value="UniProtKB-KW"/>
</dbReference>
<evidence type="ECO:0000256" key="7">
    <source>
        <dbReference type="ARBA" id="ARBA00022801"/>
    </source>
</evidence>
<sequence length="453" mass="50905">MRPTMSGFGPILLLVLVGYFAVLPRPSVALSYEGYQMYSVEVKTMKEVDNLINIIEQFDGVTTMNEPRYGKITLAVPTAMVSLLRSAFTDLNMEMTLVYNDIQRLIDATTKRPEGGIDKRSMVSTDTSVVDHEKYHRYPEIVSMLHHLASRNSDIMDVSTLVYRTHEGNQVICVKLHGNSSTSGSGASTKPAIVIESGIHAREWITPAVQLWLIENMLQGYRTGDPTVTTMLDTFDWYIIPVTNPDGYDYSHAVDRLWRKNRRYISYECRGVDLNRNFDVKFNTTGVSQNCRSNIYLGFKPFSEPETSNVKELVTSLRSRLVAYLAIHSYSQLILIPWGYSEEPMFPDNYDYLDHIAELMTVAISARHGVTFLKGQAYPLLGNAASGAGEDWALKEVPGIFATCIELRPSGDDVRGFLLPPDEIVPSAEEYFDSLVVMAMELAKQARDKNSSN</sequence>
<feature type="domain" description="Peptidase M14" evidence="13">
    <location>
        <begin position="134"/>
        <end position="442"/>
    </location>
</feature>
<evidence type="ECO:0000256" key="9">
    <source>
        <dbReference type="ARBA" id="ARBA00023049"/>
    </source>
</evidence>
<comment type="similarity">
    <text evidence="2 11">Belongs to the peptidase M14 family.</text>
</comment>
<dbReference type="GO" id="GO:0004181">
    <property type="term" value="F:metallocarboxypeptidase activity"/>
    <property type="evidence" value="ECO:0007669"/>
    <property type="project" value="InterPro"/>
</dbReference>
<dbReference type="InterPro" id="IPR036990">
    <property type="entry name" value="M14A-like_propep"/>
</dbReference>
<organism evidence="14 15">
    <name type="scientific">Elysia chlorotica</name>
    <name type="common">Eastern emerald elysia</name>
    <name type="synonym">Sea slug</name>
    <dbReference type="NCBI Taxonomy" id="188477"/>
    <lineage>
        <taxon>Eukaryota</taxon>
        <taxon>Metazoa</taxon>
        <taxon>Spiralia</taxon>
        <taxon>Lophotrochozoa</taxon>
        <taxon>Mollusca</taxon>
        <taxon>Gastropoda</taxon>
        <taxon>Heterobranchia</taxon>
        <taxon>Euthyneura</taxon>
        <taxon>Panpulmonata</taxon>
        <taxon>Sacoglossa</taxon>
        <taxon>Placobranchoidea</taxon>
        <taxon>Plakobranchidae</taxon>
        <taxon>Elysia</taxon>
    </lineage>
</organism>
<keyword evidence="10" id="KW-1015">Disulfide bond</keyword>
<dbReference type="PANTHER" id="PTHR11705:SF143">
    <property type="entry name" value="SLL0236 PROTEIN"/>
    <property type="match status" value="1"/>
</dbReference>
<dbReference type="OrthoDB" id="3626597at2759"/>
<dbReference type="STRING" id="188477.A0A3S0ZG83"/>
<dbReference type="SUPFAM" id="SSF54897">
    <property type="entry name" value="Protease propeptides/inhibitors"/>
    <property type="match status" value="1"/>
</dbReference>
<keyword evidence="7" id="KW-0378">Hydrolase</keyword>